<organism evidence="4 5">
    <name type="scientific">Lentilactobacillus parafarraginis DSM 18390 = JCM 14109</name>
    <dbReference type="NCBI Taxonomy" id="1423786"/>
    <lineage>
        <taxon>Bacteria</taxon>
        <taxon>Bacillati</taxon>
        <taxon>Bacillota</taxon>
        <taxon>Bacilli</taxon>
        <taxon>Lactobacillales</taxon>
        <taxon>Lactobacillaceae</taxon>
        <taxon>Lentilactobacillus</taxon>
    </lineage>
</organism>
<keyword evidence="2" id="KW-1133">Transmembrane helix</keyword>
<feature type="domain" description="YdbS-like PH" evidence="3">
    <location>
        <begin position="253"/>
        <end position="312"/>
    </location>
</feature>
<evidence type="ECO:0000313" key="5">
    <source>
        <dbReference type="Proteomes" id="UP000051010"/>
    </source>
</evidence>
<dbReference type="PIRSF" id="PIRSF026631">
    <property type="entry name" value="UCP026631"/>
    <property type="match status" value="1"/>
</dbReference>
<name>A0A0R1YT18_9LACO</name>
<feature type="transmembrane region" description="Helical" evidence="2">
    <location>
        <begin position="226"/>
        <end position="249"/>
    </location>
</feature>
<reference evidence="4 5" key="1">
    <citation type="journal article" date="2015" name="Genome Announc.">
        <title>Expanding the biotechnology potential of lactobacilli through comparative genomics of 213 strains and associated genera.</title>
        <authorList>
            <person name="Sun Z."/>
            <person name="Harris H.M."/>
            <person name="McCann A."/>
            <person name="Guo C."/>
            <person name="Argimon S."/>
            <person name="Zhang W."/>
            <person name="Yang X."/>
            <person name="Jeffery I.B."/>
            <person name="Cooney J.C."/>
            <person name="Kagawa T.F."/>
            <person name="Liu W."/>
            <person name="Song Y."/>
            <person name="Salvetti E."/>
            <person name="Wrobel A."/>
            <person name="Rasinkangas P."/>
            <person name="Parkhill J."/>
            <person name="Rea M.C."/>
            <person name="O'Sullivan O."/>
            <person name="Ritari J."/>
            <person name="Douillard F.P."/>
            <person name="Paul Ross R."/>
            <person name="Yang R."/>
            <person name="Briner A.E."/>
            <person name="Felis G.E."/>
            <person name="de Vos W.M."/>
            <person name="Barrangou R."/>
            <person name="Klaenhammer T.R."/>
            <person name="Caufield P.W."/>
            <person name="Cui Y."/>
            <person name="Zhang H."/>
            <person name="O'Toole P.W."/>
        </authorList>
    </citation>
    <scope>NUCLEOTIDE SEQUENCE [LARGE SCALE GENOMIC DNA]</scope>
    <source>
        <strain evidence="4 5">DSM 18390</strain>
    </source>
</reference>
<dbReference type="InterPro" id="IPR014529">
    <property type="entry name" value="UCP026631"/>
</dbReference>
<dbReference type="Proteomes" id="UP000051010">
    <property type="component" value="Unassembled WGS sequence"/>
</dbReference>
<evidence type="ECO:0000256" key="1">
    <source>
        <dbReference type="SAM" id="MobiDB-lite"/>
    </source>
</evidence>
<dbReference type="AlphaFoldDB" id="A0A0R1YT18"/>
<evidence type="ECO:0000313" key="4">
    <source>
        <dbReference type="EMBL" id="KRM43083.1"/>
    </source>
</evidence>
<comment type="caution">
    <text evidence="4">The sequence shown here is derived from an EMBL/GenBank/DDBJ whole genome shotgun (WGS) entry which is preliminary data.</text>
</comment>
<sequence>MTSDQKQHLHPFALIYYVYRGIINWGIWAIILFSPVRAGLNRVHVNGTAFLIGFAIFVAGWVLLKFYYFTFQIGDDMVTVNSGIIVKRHTHIPYSRIQTIQRSQWFFLKPLKLEMLRIETAGHENKRPEVVLPLVSETVREEIERKRLAKRSDSTNLTPSEIPASDEAKQTAPQYEINPHDLNIFAVTSFGVFPLIGVLGAVYGKIQDYIPQKFIDTVTKELVQQSLIIISVIVVLIVILAIIGSYLSIVQKYYRFTLHAQSGQLKTYQGLFQRKSVTIPVNRIQALRIKQNVLRQWAKLSTVQALAASSAGDEDKGNDMMVLPVIKNDQVFPHLATFIPWSPTQLVPLTRLPHANRYYFIRNAMFWSLIPILVCLYFFHLWGLLSLPLLLFSFFLGFYSAQNTGWQTIADQILLQNGHWFTRTQFLIPRKNVQSFILVQSIWMKRTHLAHLRVNVRHGNHNELVEIRYVPLAAAQNLFDWLES</sequence>
<feature type="domain" description="YdbS-like PH" evidence="3">
    <location>
        <begin position="407"/>
        <end position="482"/>
    </location>
</feature>
<evidence type="ECO:0000259" key="3">
    <source>
        <dbReference type="Pfam" id="PF03703"/>
    </source>
</evidence>
<keyword evidence="2" id="KW-0472">Membrane</keyword>
<dbReference type="RefSeq" id="WP_054735180.1">
    <property type="nucleotide sequence ID" value="NZ_AZFZ01000038.1"/>
</dbReference>
<proteinExistence type="predicted"/>
<gene>
    <name evidence="4" type="ORF">FD47_GL001678</name>
</gene>
<dbReference type="PANTHER" id="PTHR34473">
    <property type="entry name" value="UPF0699 TRANSMEMBRANE PROTEIN YDBS"/>
    <property type="match status" value="1"/>
</dbReference>
<feature type="transmembrane region" description="Helical" evidence="2">
    <location>
        <begin position="12"/>
        <end position="33"/>
    </location>
</feature>
<feature type="transmembrane region" description="Helical" evidence="2">
    <location>
        <begin position="359"/>
        <end position="379"/>
    </location>
</feature>
<evidence type="ECO:0000256" key="2">
    <source>
        <dbReference type="SAM" id="Phobius"/>
    </source>
</evidence>
<feature type="region of interest" description="Disordered" evidence="1">
    <location>
        <begin position="149"/>
        <end position="170"/>
    </location>
</feature>
<dbReference type="PANTHER" id="PTHR34473:SF2">
    <property type="entry name" value="UPF0699 TRANSMEMBRANE PROTEIN YDBT"/>
    <property type="match status" value="1"/>
</dbReference>
<feature type="transmembrane region" description="Helical" evidence="2">
    <location>
        <begin position="45"/>
        <end position="64"/>
    </location>
</feature>
<keyword evidence="2" id="KW-0812">Transmembrane</keyword>
<feature type="transmembrane region" description="Helical" evidence="2">
    <location>
        <begin position="184"/>
        <end position="206"/>
    </location>
</feature>
<dbReference type="InterPro" id="IPR005182">
    <property type="entry name" value="YdbS-like_PH"/>
</dbReference>
<dbReference type="EMBL" id="AZFZ01000038">
    <property type="protein sequence ID" value="KRM43083.1"/>
    <property type="molecule type" value="Genomic_DNA"/>
</dbReference>
<dbReference type="PATRIC" id="fig|1423786.4.peg.1785"/>
<feature type="domain" description="YdbS-like PH" evidence="3">
    <location>
        <begin position="68"/>
        <end position="145"/>
    </location>
</feature>
<accession>A0A0R1YT18</accession>
<protein>
    <recommendedName>
        <fullName evidence="3">YdbS-like PH domain-containing protein</fullName>
    </recommendedName>
</protein>
<dbReference type="Pfam" id="PF03703">
    <property type="entry name" value="bPH_2"/>
    <property type="match status" value="3"/>
</dbReference>